<dbReference type="InterPro" id="IPR036259">
    <property type="entry name" value="MFS_trans_sf"/>
</dbReference>
<keyword evidence="5 7" id="KW-1133">Transmembrane helix</keyword>
<dbReference type="EMBL" id="RJKE01000001">
    <property type="protein sequence ID" value="ROO91247.1"/>
    <property type="molecule type" value="Genomic_DNA"/>
</dbReference>
<dbReference type="SUPFAM" id="SSF103473">
    <property type="entry name" value="MFS general substrate transporter"/>
    <property type="match status" value="1"/>
</dbReference>
<keyword evidence="3" id="KW-1003">Cell membrane</keyword>
<feature type="transmembrane region" description="Helical" evidence="7">
    <location>
        <begin position="119"/>
        <end position="139"/>
    </location>
</feature>
<feature type="transmembrane region" description="Helical" evidence="7">
    <location>
        <begin position="60"/>
        <end position="80"/>
    </location>
</feature>
<feature type="transmembrane region" description="Helical" evidence="7">
    <location>
        <begin position="278"/>
        <end position="299"/>
    </location>
</feature>
<evidence type="ECO:0000256" key="2">
    <source>
        <dbReference type="ARBA" id="ARBA00022448"/>
    </source>
</evidence>
<evidence type="ECO:0000313" key="9">
    <source>
        <dbReference type="Proteomes" id="UP000272400"/>
    </source>
</evidence>
<feature type="transmembrane region" description="Helical" evidence="7">
    <location>
        <begin position="240"/>
        <end position="266"/>
    </location>
</feature>
<dbReference type="AlphaFoldDB" id="A0A3N1DCK5"/>
<feature type="transmembrane region" description="Helical" evidence="7">
    <location>
        <begin position="329"/>
        <end position="354"/>
    </location>
</feature>
<evidence type="ECO:0000256" key="1">
    <source>
        <dbReference type="ARBA" id="ARBA00004651"/>
    </source>
</evidence>
<name>A0A3N1DCK5_9ACTN</name>
<dbReference type="Proteomes" id="UP000272400">
    <property type="component" value="Unassembled WGS sequence"/>
</dbReference>
<comment type="subcellular location">
    <subcellularLocation>
        <location evidence="1">Cell membrane</location>
        <topology evidence="1">Multi-pass membrane protein</topology>
    </subcellularLocation>
</comment>
<keyword evidence="9" id="KW-1185">Reference proteome</keyword>
<evidence type="ECO:0000256" key="6">
    <source>
        <dbReference type="ARBA" id="ARBA00023136"/>
    </source>
</evidence>
<evidence type="ECO:0000256" key="7">
    <source>
        <dbReference type="SAM" id="Phobius"/>
    </source>
</evidence>
<reference evidence="8 9" key="1">
    <citation type="submission" date="2018-11" db="EMBL/GenBank/DDBJ databases">
        <title>Sequencing the genomes of 1000 actinobacteria strains.</title>
        <authorList>
            <person name="Klenk H.-P."/>
        </authorList>
    </citation>
    <scope>NUCLEOTIDE SEQUENCE [LARGE SCALE GENOMIC DNA]</scope>
    <source>
        <strain evidence="8 9">DSM 44254</strain>
    </source>
</reference>
<feature type="transmembrane region" description="Helical" evidence="7">
    <location>
        <begin position="187"/>
        <end position="206"/>
    </location>
</feature>
<keyword evidence="6 7" id="KW-0472">Membrane</keyword>
<dbReference type="PANTHER" id="PTHR23513">
    <property type="entry name" value="INTEGRAL MEMBRANE EFFLUX PROTEIN-RELATED"/>
    <property type="match status" value="1"/>
</dbReference>
<feature type="transmembrane region" description="Helical" evidence="7">
    <location>
        <begin position="391"/>
        <end position="415"/>
    </location>
</feature>
<keyword evidence="4 7" id="KW-0812">Transmembrane</keyword>
<dbReference type="Gene3D" id="1.20.1250.20">
    <property type="entry name" value="MFS general substrate transporter like domains"/>
    <property type="match status" value="1"/>
</dbReference>
<dbReference type="Pfam" id="PF05977">
    <property type="entry name" value="MFS_3"/>
    <property type="match status" value="1"/>
</dbReference>
<feature type="transmembrane region" description="Helical" evidence="7">
    <location>
        <begin position="366"/>
        <end position="385"/>
    </location>
</feature>
<dbReference type="PANTHER" id="PTHR23513:SF11">
    <property type="entry name" value="STAPHYLOFERRIN A TRANSPORTER"/>
    <property type="match status" value="1"/>
</dbReference>
<dbReference type="RefSeq" id="WP_123670101.1">
    <property type="nucleotide sequence ID" value="NZ_RJKE01000001.1"/>
</dbReference>
<keyword evidence="2" id="KW-0813">Transport</keyword>
<evidence type="ECO:0000256" key="4">
    <source>
        <dbReference type="ARBA" id="ARBA00022692"/>
    </source>
</evidence>
<evidence type="ECO:0000256" key="3">
    <source>
        <dbReference type="ARBA" id="ARBA00022475"/>
    </source>
</evidence>
<evidence type="ECO:0000313" key="8">
    <source>
        <dbReference type="EMBL" id="ROO91247.1"/>
    </source>
</evidence>
<proteinExistence type="predicted"/>
<dbReference type="CDD" id="cd06173">
    <property type="entry name" value="MFS_MefA_like"/>
    <property type="match status" value="1"/>
</dbReference>
<dbReference type="InterPro" id="IPR010290">
    <property type="entry name" value="TM_effector"/>
</dbReference>
<accession>A0A3N1DCK5</accession>
<organism evidence="8 9">
    <name type="scientific">Actinocorallia herbida</name>
    <dbReference type="NCBI Taxonomy" id="58109"/>
    <lineage>
        <taxon>Bacteria</taxon>
        <taxon>Bacillati</taxon>
        <taxon>Actinomycetota</taxon>
        <taxon>Actinomycetes</taxon>
        <taxon>Streptosporangiales</taxon>
        <taxon>Thermomonosporaceae</taxon>
        <taxon>Actinocorallia</taxon>
    </lineage>
</organism>
<protein>
    <submittedName>
        <fullName evidence="8">DHA3 family tetracycline resistance protein-like MFS transporter</fullName>
    </submittedName>
</protein>
<feature type="transmembrane region" description="Helical" evidence="7">
    <location>
        <begin position="92"/>
        <end position="113"/>
    </location>
</feature>
<comment type="caution">
    <text evidence="8">The sequence shown here is derived from an EMBL/GenBank/DDBJ whole genome shotgun (WGS) entry which is preliminary data.</text>
</comment>
<sequence>MSDPLSSPANVESGASWRALAPLRTPAYRPLIGSVALSLGAAGMWAVVLVFQVIAISDSALALSAVAPGLTAGMLVFSLAGGIAADRLSKRAVLVAVQALNTAATAAIAVLSLTGTIRLWHLALASVVLGAATAFYYPAYTAYLPSILREGDLLAANGLEGALRPALQQAGGPALAGILVGTYSPTAGAVIVTALYAAAFVLVLFLPKEPPAKPGKGDAGKPSIFGELREGFAFTLRTPWLLWTLLFACLAVMVVMGPVEVLLPFLARDSFADGERMYGLLLTAFGTGAVLGSLAVSSWRLPRRYLTTMILGWGLGNLPLAVLGYTDSFWLMAAALFVAGLTDGCCMVIWGTLLQRRVPPHMLGRIASLDFFVSLAFLPLSIALAGPLAQIVPVPVIFLFAGLLPPVFAVIAVLAGRLPTDEKAHPLT</sequence>
<gene>
    <name evidence="8" type="ORF">EDD29_9000</name>
</gene>
<feature type="transmembrane region" description="Helical" evidence="7">
    <location>
        <begin position="31"/>
        <end position="54"/>
    </location>
</feature>
<evidence type="ECO:0000256" key="5">
    <source>
        <dbReference type="ARBA" id="ARBA00022989"/>
    </source>
</evidence>
<dbReference type="OrthoDB" id="69054at2"/>
<dbReference type="GO" id="GO:0005886">
    <property type="term" value="C:plasma membrane"/>
    <property type="evidence" value="ECO:0007669"/>
    <property type="project" value="UniProtKB-SubCell"/>
</dbReference>